<dbReference type="RefSeq" id="WP_013719405.1">
    <property type="nucleotide sequence ID" value="NC_015416.1"/>
</dbReference>
<dbReference type="KEGG" id="mcj:MCON_1746"/>
<name>F4BVC7_METSG</name>
<evidence type="ECO:0000313" key="3">
    <source>
        <dbReference type="Proteomes" id="UP000007807"/>
    </source>
</evidence>
<evidence type="ECO:0000259" key="1">
    <source>
        <dbReference type="Pfam" id="PF12770"/>
    </source>
</evidence>
<proteinExistence type="predicted"/>
<dbReference type="STRING" id="990316.MCON_1746"/>
<protein>
    <recommendedName>
        <fullName evidence="1">CHAT domain-containing protein</fullName>
    </recommendedName>
</protein>
<organism evidence="2 3">
    <name type="scientific">Methanothrix soehngenii (strain ATCC 5969 / DSM 3671 / JCM 10134 / NBRC 103675 / OCM 69 / GP-6)</name>
    <name type="common">Methanosaeta concilii</name>
    <dbReference type="NCBI Taxonomy" id="990316"/>
    <lineage>
        <taxon>Archaea</taxon>
        <taxon>Methanobacteriati</taxon>
        <taxon>Methanobacteriota</taxon>
        <taxon>Stenosarchaea group</taxon>
        <taxon>Methanomicrobia</taxon>
        <taxon>Methanotrichales</taxon>
        <taxon>Methanotrichaceae</taxon>
        <taxon>Methanothrix</taxon>
    </lineage>
</organism>
<sequence length="292" mass="32600">MNPIIINAHKLLIRLVETDIERDYISNDFIETKIDLTPYEINDAINYLEGQGAIEVLRACGTAPYDFLSVRIETPGRILYHHIKDKIYKKEGQHKIKVLILSANPLDTPKLRLDEEVREITSKIRASKFRDSIELVSEWAVRPDDILQALNEVRPEIVHFCGHGSSSGEIIVVDSTGSPKPISNEAIRSLFETMKDNIKIVLINACYSRTQAESIVNVIDCAIGMNTSIGDLAAITFAAAFYRAIGFGRSVQEAFYQGRTAMLLEGISEENTPELLVKSGIDPAQIRLIEGE</sequence>
<dbReference type="EMBL" id="CP002565">
    <property type="protein sequence ID" value="AEB68361.1"/>
    <property type="molecule type" value="Genomic_DNA"/>
</dbReference>
<dbReference type="OrthoDB" id="133572at2157"/>
<dbReference type="InParanoid" id="F4BVC7"/>
<evidence type="ECO:0000313" key="2">
    <source>
        <dbReference type="EMBL" id="AEB68361.1"/>
    </source>
</evidence>
<dbReference type="Pfam" id="PF12770">
    <property type="entry name" value="CHAT"/>
    <property type="match status" value="1"/>
</dbReference>
<accession>F4BVC7</accession>
<keyword evidence="3" id="KW-1185">Reference proteome</keyword>
<dbReference type="AlphaFoldDB" id="F4BVC7"/>
<reference evidence="2 3" key="1">
    <citation type="journal article" date="2011" name="J. Bacteriol.">
        <title>Complete genome sequence of Methanosaeta concilii, a specialist in aceticlastic methanogenesis.</title>
        <authorList>
            <person name="Barber R.D."/>
            <person name="Zhang L."/>
            <person name="Harnack M."/>
            <person name="Olson M.V."/>
            <person name="Kaul R."/>
            <person name="Ingram-Smith C."/>
            <person name="Smith K.S."/>
        </authorList>
    </citation>
    <scope>NUCLEOTIDE SEQUENCE [LARGE SCALE GENOMIC DNA]</scope>
    <source>
        <strain evidence="3">ATCC 5969 / DSM 3671 / JCM 10134 / NBRC 103675 / OCM 69 / GP-6</strain>
    </source>
</reference>
<feature type="domain" description="CHAT" evidence="1">
    <location>
        <begin position="115"/>
        <end position="263"/>
    </location>
</feature>
<dbReference type="HOGENOM" id="CLU_951913_0_0_2"/>
<dbReference type="Proteomes" id="UP000007807">
    <property type="component" value="Chromosome"/>
</dbReference>
<dbReference type="InterPro" id="IPR024983">
    <property type="entry name" value="CHAT_dom"/>
</dbReference>
<gene>
    <name evidence="2" type="ordered locus">MCON_1746</name>
</gene>
<dbReference type="GeneID" id="10461296"/>